<name>A0ABN8A1L2_9BACI</name>
<dbReference type="Proteomes" id="UP000789423">
    <property type="component" value="Unassembled WGS sequence"/>
</dbReference>
<dbReference type="SUPFAM" id="SSF51161">
    <property type="entry name" value="Trimeric LpxA-like enzymes"/>
    <property type="match status" value="1"/>
</dbReference>
<dbReference type="PANTHER" id="PTHR43300">
    <property type="entry name" value="ACETYLTRANSFERASE"/>
    <property type="match status" value="1"/>
</dbReference>
<evidence type="ECO:0000259" key="1">
    <source>
        <dbReference type="Pfam" id="PF17836"/>
    </source>
</evidence>
<evidence type="ECO:0000313" key="3">
    <source>
        <dbReference type="Proteomes" id="UP000789423"/>
    </source>
</evidence>
<dbReference type="GO" id="GO:0016746">
    <property type="term" value="F:acyltransferase activity"/>
    <property type="evidence" value="ECO:0007669"/>
    <property type="project" value="UniProtKB-KW"/>
</dbReference>
<sequence>MKIVMIGQGGHSKVVRDIILSNNEYEIVGYLDDRYEDIAIVDNIYFGPISTAHEMINYFNQIKFVIAIGDNKVRKLIVEKLCLSENYYATLIHKTAVVSPSAKIGNGTVVMPNVVINADTQIGNHVIINTGSVVEHDNIVGDFVHISPHVTLTGSVIIEEGAHIGAAATMIPSAKVREWSIIGAGSVVINDIPPNCTAVGIPAKIINEVSY</sequence>
<reference evidence="2 3" key="1">
    <citation type="submission" date="2021-10" db="EMBL/GenBank/DDBJ databases">
        <authorList>
            <person name="Criscuolo A."/>
        </authorList>
    </citation>
    <scope>NUCLEOTIDE SEQUENCE [LARGE SCALE GENOMIC DNA]</scope>
    <source>
        <strain evidence="3">CIP 111899</strain>
    </source>
</reference>
<evidence type="ECO:0000313" key="2">
    <source>
        <dbReference type="EMBL" id="CAG9613435.1"/>
    </source>
</evidence>
<gene>
    <name evidence="2" type="primary">epsM_2</name>
    <name evidence="2" type="ORF">BACCIP111899_02650</name>
</gene>
<dbReference type="RefSeq" id="WP_230575511.1">
    <property type="nucleotide sequence ID" value="NZ_CAKJTI010000013.1"/>
</dbReference>
<protein>
    <submittedName>
        <fullName evidence="2">Acetyltransferase EpsM</fullName>
        <ecNumber evidence="2">2.3.1.-</ecNumber>
    </submittedName>
</protein>
<dbReference type="PANTHER" id="PTHR43300:SF7">
    <property type="entry name" value="UDP-N-ACETYLBACILLOSAMINE N-ACETYLTRANSFERASE"/>
    <property type="match status" value="1"/>
</dbReference>
<keyword evidence="3" id="KW-1185">Reference proteome</keyword>
<dbReference type="InterPro" id="IPR001451">
    <property type="entry name" value="Hexapep"/>
</dbReference>
<dbReference type="Pfam" id="PF00132">
    <property type="entry name" value="Hexapep"/>
    <property type="match status" value="1"/>
</dbReference>
<dbReference type="Gene3D" id="3.40.50.20">
    <property type="match status" value="1"/>
</dbReference>
<organism evidence="2 3">
    <name type="scientific">Bacillus rhizoplanae</name>
    <dbReference type="NCBI Taxonomy" id="2880966"/>
    <lineage>
        <taxon>Bacteria</taxon>
        <taxon>Bacillati</taxon>
        <taxon>Bacillota</taxon>
        <taxon>Bacilli</taxon>
        <taxon>Bacillales</taxon>
        <taxon>Bacillaceae</taxon>
        <taxon>Bacillus</taxon>
    </lineage>
</organism>
<accession>A0ABN8A1L2</accession>
<dbReference type="Pfam" id="PF17836">
    <property type="entry name" value="PglD_N"/>
    <property type="match status" value="1"/>
</dbReference>
<dbReference type="InterPro" id="IPR041561">
    <property type="entry name" value="PglD_N"/>
</dbReference>
<feature type="domain" description="PglD N-terminal" evidence="1">
    <location>
        <begin position="2"/>
        <end position="81"/>
    </location>
</feature>
<keyword evidence="2" id="KW-0012">Acyltransferase</keyword>
<dbReference type="Gene3D" id="2.160.10.10">
    <property type="entry name" value="Hexapeptide repeat proteins"/>
    <property type="match status" value="1"/>
</dbReference>
<dbReference type="InterPro" id="IPR050179">
    <property type="entry name" value="Trans_hexapeptide_repeat"/>
</dbReference>
<dbReference type="InterPro" id="IPR011004">
    <property type="entry name" value="Trimer_LpxA-like_sf"/>
</dbReference>
<dbReference type="CDD" id="cd03360">
    <property type="entry name" value="LbH_AT_putative"/>
    <property type="match status" value="1"/>
</dbReference>
<dbReference type="EMBL" id="CAKJTI010000013">
    <property type="protein sequence ID" value="CAG9613435.1"/>
    <property type="molecule type" value="Genomic_DNA"/>
</dbReference>
<dbReference type="InterPro" id="IPR020019">
    <property type="entry name" value="AcTrfase_PglD-like"/>
</dbReference>
<dbReference type="EC" id="2.3.1.-" evidence="2"/>
<proteinExistence type="predicted"/>
<dbReference type="NCBIfam" id="TIGR03570">
    <property type="entry name" value="NeuD_NnaD"/>
    <property type="match status" value="1"/>
</dbReference>
<comment type="caution">
    <text evidence="2">The sequence shown here is derived from an EMBL/GenBank/DDBJ whole genome shotgun (WGS) entry which is preliminary data.</text>
</comment>
<keyword evidence="2" id="KW-0808">Transferase</keyword>